<dbReference type="Proteomes" id="UP000217676">
    <property type="component" value="Chromosome"/>
</dbReference>
<gene>
    <name evidence="1" type="ORF">SLA_0304</name>
</gene>
<sequence length="53" mass="5870">MENLTDSLATWPALACDLRKTIDQRVRDHEIRLLLSYILGDQGKGPLGVDCSA</sequence>
<evidence type="ECO:0000313" key="1">
    <source>
        <dbReference type="EMBL" id="BAU81259.1"/>
    </source>
</evidence>
<dbReference type="KEGG" id="slau:SLA_0304"/>
<name>A0A160NSF5_STRLU</name>
<evidence type="ECO:0000313" key="2">
    <source>
        <dbReference type="Proteomes" id="UP000217676"/>
    </source>
</evidence>
<organism evidence="1 2">
    <name type="scientific">Streptomyces laurentii</name>
    <dbReference type="NCBI Taxonomy" id="39478"/>
    <lineage>
        <taxon>Bacteria</taxon>
        <taxon>Bacillati</taxon>
        <taxon>Actinomycetota</taxon>
        <taxon>Actinomycetes</taxon>
        <taxon>Kitasatosporales</taxon>
        <taxon>Streptomycetaceae</taxon>
        <taxon>Streptomyces</taxon>
    </lineage>
</organism>
<keyword evidence="2" id="KW-1185">Reference proteome</keyword>
<reference evidence="1 2" key="1">
    <citation type="journal article" date="2016" name="Genome Announc.">
        <title>Complete Genome Sequence of Thiostrepton-Producing Streptomyces laurentii ATCC 31255.</title>
        <authorList>
            <person name="Doi K."/>
            <person name="Fujino Y."/>
            <person name="Nagayoshi Y."/>
            <person name="Ohshima T."/>
            <person name="Ogata S."/>
        </authorList>
    </citation>
    <scope>NUCLEOTIDE SEQUENCE [LARGE SCALE GENOMIC DNA]</scope>
    <source>
        <strain evidence="1 2">ATCC 31255</strain>
    </source>
</reference>
<dbReference type="EMBL" id="AP017424">
    <property type="protein sequence ID" value="BAU81259.1"/>
    <property type="molecule type" value="Genomic_DNA"/>
</dbReference>
<accession>A0A160NSF5</accession>
<protein>
    <submittedName>
        <fullName evidence="1">Uncharacterized protein</fullName>
    </submittedName>
</protein>
<proteinExistence type="predicted"/>
<dbReference type="RefSeq" id="WP_359885151.1">
    <property type="nucleotide sequence ID" value="NZ_JBEYHT010000087.1"/>
</dbReference>
<dbReference type="AlphaFoldDB" id="A0A160NSF5"/>